<dbReference type="Proteomes" id="UP000790787">
    <property type="component" value="Chromosome 11"/>
</dbReference>
<name>A0AC58S5C6_TOBAC</name>
<accession>A0AC58S5C6</accession>
<keyword evidence="1" id="KW-1185">Reference proteome</keyword>
<organism evidence="1 2">
    <name type="scientific">Nicotiana tabacum</name>
    <name type="common">Common tobacco</name>
    <dbReference type="NCBI Taxonomy" id="4097"/>
    <lineage>
        <taxon>Eukaryota</taxon>
        <taxon>Viridiplantae</taxon>
        <taxon>Streptophyta</taxon>
        <taxon>Embryophyta</taxon>
        <taxon>Tracheophyta</taxon>
        <taxon>Spermatophyta</taxon>
        <taxon>Magnoliopsida</taxon>
        <taxon>eudicotyledons</taxon>
        <taxon>Gunneridae</taxon>
        <taxon>Pentapetalae</taxon>
        <taxon>asterids</taxon>
        <taxon>lamiids</taxon>
        <taxon>Solanales</taxon>
        <taxon>Solanaceae</taxon>
        <taxon>Nicotianoideae</taxon>
        <taxon>Nicotianeae</taxon>
        <taxon>Nicotiana</taxon>
    </lineage>
</organism>
<sequence length="158" mass="18249">MVVIVYVVGETPTIAAFERFVTFQWNFIAKPSIYLHNDGYFVVKFVTMEDKDVVLYSGPYTMNSKPVVVKMWNVAFDFSNEVLKTIPLWIQLPKVPLNCWEYDSLSRIGSTLGVHIYADACTTKVERISYARILVEMDVTRPLPRQIMVEDPNGREFK</sequence>
<dbReference type="RefSeq" id="XP_075080183.1">
    <property type="nucleotide sequence ID" value="XM_075224082.1"/>
</dbReference>
<proteinExistence type="predicted"/>
<reference evidence="1" key="1">
    <citation type="journal article" date="2014" name="Nat. Commun.">
        <title>The tobacco genome sequence and its comparison with those of tomato and potato.</title>
        <authorList>
            <person name="Sierro N."/>
            <person name="Battey J.N."/>
            <person name="Ouadi S."/>
            <person name="Bakaher N."/>
            <person name="Bovet L."/>
            <person name="Willig A."/>
            <person name="Goepfert S."/>
            <person name="Peitsch M.C."/>
            <person name="Ivanov N.V."/>
        </authorList>
    </citation>
    <scope>NUCLEOTIDE SEQUENCE [LARGE SCALE GENOMIC DNA]</scope>
</reference>
<gene>
    <name evidence="2" type="primary">LOC142165721</name>
</gene>
<reference evidence="2" key="2">
    <citation type="submission" date="2025-08" db="UniProtKB">
        <authorList>
            <consortium name="RefSeq"/>
        </authorList>
    </citation>
    <scope>IDENTIFICATION</scope>
    <source>
        <tissue evidence="2">Leaf</tissue>
    </source>
</reference>
<evidence type="ECO:0000313" key="2">
    <source>
        <dbReference type="RefSeq" id="XP_075080183.1"/>
    </source>
</evidence>
<evidence type="ECO:0000313" key="1">
    <source>
        <dbReference type="Proteomes" id="UP000790787"/>
    </source>
</evidence>
<protein>
    <submittedName>
        <fullName evidence="2">Uncharacterized protein LOC142165721</fullName>
    </submittedName>
</protein>